<organism evidence="4 5">
    <name type="scientific">Staurois parvus</name>
    <dbReference type="NCBI Taxonomy" id="386267"/>
    <lineage>
        <taxon>Eukaryota</taxon>
        <taxon>Metazoa</taxon>
        <taxon>Chordata</taxon>
        <taxon>Craniata</taxon>
        <taxon>Vertebrata</taxon>
        <taxon>Euteleostomi</taxon>
        <taxon>Amphibia</taxon>
        <taxon>Batrachia</taxon>
        <taxon>Anura</taxon>
        <taxon>Neobatrachia</taxon>
        <taxon>Ranoidea</taxon>
        <taxon>Ranidae</taxon>
        <taxon>Staurois</taxon>
    </lineage>
</organism>
<dbReference type="EMBL" id="CATNWA010017423">
    <property type="protein sequence ID" value="CAI9600343.1"/>
    <property type="molecule type" value="Genomic_DNA"/>
</dbReference>
<dbReference type="PROSITE" id="PS51684">
    <property type="entry name" value="SAM_MT_TRM5_TYW2"/>
    <property type="match status" value="1"/>
</dbReference>
<comment type="caution">
    <text evidence="4">The sequence shown here is derived from an EMBL/GenBank/DDBJ whole genome shotgun (WGS) entry which is preliminary data.</text>
</comment>
<feature type="non-terminal residue" evidence="4">
    <location>
        <position position="1"/>
    </location>
</feature>
<protein>
    <recommendedName>
        <fullName evidence="1">tRNA(Phe) (4-demethylwyosine(37)-C(7)) aminocarboxypropyltransferase</fullName>
        <ecNumber evidence="1">2.5.1.114</ecNumber>
    </recommendedName>
</protein>
<dbReference type="PANTHER" id="PTHR23245">
    <property type="entry name" value="TRNA METHYLTRANSFERASE"/>
    <property type="match status" value="1"/>
</dbReference>
<dbReference type="InterPro" id="IPR030382">
    <property type="entry name" value="MeTrfase_TRM5/TYW2"/>
</dbReference>
<evidence type="ECO:0000256" key="2">
    <source>
        <dbReference type="ARBA" id="ARBA00049400"/>
    </source>
</evidence>
<dbReference type="EC" id="2.5.1.114" evidence="1"/>
<evidence type="ECO:0000256" key="1">
    <source>
        <dbReference type="ARBA" id="ARBA00012265"/>
    </source>
</evidence>
<comment type="catalytic activity">
    <reaction evidence="2">
        <text>4-demethylwyosine(37) in tRNA(Phe) + S-adenosyl-L-methionine = 4-demethyl-7-[(3S)-3-amino-3-carboxypropyl]wyosine(37) in tRNA(Phe) + S-methyl-5'-thioadenosine + H(+)</text>
        <dbReference type="Rhea" id="RHEA:36355"/>
        <dbReference type="Rhea" id="RHEA-COMP:10164"/>
        <dbReference type="Rhea" id="RHEA-COMP:10378"/>
        <dbReference type="ChEBI" id="CHEBI:15378"/>
        <dbReference type="ChEBI" id="CHEBI:17509"/>
        <dbReference type="ChEBI" id="CHEBI:59789"/>
        <dbReference type="ChEBI" id="CHEBI:64315"/>
        <dbReference type="ChEBI" id="CHEBI:73550"/>
        <dbReference type="EC" id="2.5.1.114"/>
    </reaction>
</comment>
<gene>
    <name evidence="4" type="ORF">SPARVUS_LOCUS12732182</name>
</gene>
<feature type="domain" description="SAM-dependent methyltransferase TRM5/TYW2-type" evidence="3">
    <location>
        <begin position="1"/>
        <end position="173"/>
    </location>
</feature>
<dbReference type="Proteomes" id="UP001162483">
    <property type="component" value="Unassembled WGS sequence"/>
</dbReference>
<sequence>YWLLYTPIPGPCRCRLCPRLRVESSCCRSFAERNLEMNKVSHRCQVHEGDNRELRLEDVADRVNLGLIPTSEAGYPIACKLLKKNSGGVLHIHHNVNCFLGKQGAGAGDAEDKPCSWRTLAWRKWAESVEIKIQSMLSEVHGAPWQAKILQVKKVKSYAPHVDHVVLDLDCRPLSGL</sequence>
<evidence type="ECO:0000313" key="5">
    <source>
        <dbReference type="Proteomes" id="UP001162483"/>
    </source>
</evidence>
<dbReference type="InterPro" id="IPR029063">
    <property type="entry name" value="SAM-dependent_MTases_sf"/>
</dbReference>
<keyword evidence="5" id="KW-1185">Reference proteome</keyword>
<dbReference type="Gene3D" id="3.40.50.150">
    <property type="entry name" value="Vaccinia Virus protein VP39"/>
    <property type="match status" value="1"/>
</dbReference>
<dbReference type="PANTHER" id="PTHR23245:SF25">
    <property type="entry name" value="TRNA WYBUTOSINE-SYNTHESIZING PROTEIN 2 HOMOLOG"/>
    <property type="match status" value="1"/>
</dbReference>
<dbReference type="SUPFAM" id="SSF53335">
    <property type="entry name" value="S-adenosyl-L-methionine-dependent methyltransferases"/>
    <property type="match status" value="1"/>
</dbReference>
<reference evidence="4" key="1">
    <citation type="submission" date="2023-05" db="EMBL/GenBank/DDBJ databases">
        <authorList>
            <person name="Stuckert A."/>
        </authorList>
    </citation>
    <scope>NUCLEOTIDE SEQUENCE</scope>
</reference>
<evidence type="ECO:0000313" key="4">
    <source>
        <dbReference type="EMBL" id="CAI9600343.1"/>
    </source>
</evidence>
<evidence type="ECO:0000259" key="3">
    <source>
        <dbReference type="PROSITE" id="PS51684"/>
    </source>
</evidence>
<accession>A0ABN9FTF4</accession>
<name>A0ABN9FTF4_9NEOB</name>
<proteinExistence type="predicted"/>